<comment type="caution">
    <text evidence="15">The sequence shown here is derived from an EMBL/GenBank/DDBJ whole genome shotgun (WGS) entry which is preliminary data.</text>
</comment>
<keyword evidence="7" id="KW-0488">Methylation</keyword>
<evidence type="ECO:0000259" key="14">
    <source>
        <dbReference type="Pfam" id="PF00125"/>
    </source>
</evidence>
<dbReference type="EMBL" id="CM017884">
    <property type="protein sequence ID" value="KAG1366547.1"/>
    <property type="molecule type" value="Genomic_DNA"/>
</dbReference>
<feature type="compositionally biased region" description="Polar residues" evidence="13">
    <location>
        <begin position="371"/>
        <end position="382"/>
    </location>
</feature>
<dbReference type="GO" id="GO:0030527">
    <property type="term" value="F:structural constituent of chromatin"/>
    <property type="evidence" value="ECO:0007669"/>
    <property type="project" value="InterPro"/>
</dbReference>
<dbReference type="Proteomes" id="UP000797356">
    <property type="component" value="Chromosome 13"/>
</dbReference>
<evidence type="ECO:0000256" key="12">
    <source>
        <dbReference type="ARBA" id="ARBA00023269"/>
    </source>
</evidence>
<evidence type="ECO:0000256" key="3">
    <source>
        <dbReference type="ARBA" id="ARBA00004286"/>
    </source>
</evidence>
<keyword evidence="6" id="KW-0158">Chromosome</keyword>
<dbReference type="CDD" id="cd22911">
    <property type="entry name" value="HFD_H3"/>
    <property type="match status" value="1"/>
</dbReference>
<dbReference type="GO" id="GO:0003714">
    <property type="term" value="F:transcription corepressor activity"/>
    <property type="evidence" value="ECO:0007669"/>
    <property type="project" value="InterPro"/>
</dbReference>
<keyword evidence="12" id="KW-0544">Nucleosome core</keyword>
<feature type="region of interest" description="Disordered" evidence="13">
    <location>
        <begin position="371"/>
        <end position="398"/>
    </location>
</feature>
<evidence type="ECO:0000256" key="9">
    <source>
        <dbReference type="ARBA" id="ARBA00022990"/>
    </source>
</evidence>
<dbReference type="GO" id="GO:0046982">
    <property type="term" value="F:protein heterodimerization activity"/>
    <property type="evidence" value="ECO:0007669"/>
    <property type="project" value="InterPro"/>
</dbReference>
<reference evidence="15" key="1">
    <citation type="journal article" date="2017" name="Gigascience">
        <title>The genome draft of coconut (Cocos nucifera).</title>
        <authorList>
            <person name="Xiao Y."/>
            <person name="Xu P."/>
            <person name="Fan H."/>
            <person name="Baudouin L."/>
            <person name="Xia W."/>
            <person name="Bocs S."/>
            <person name="Xu J."/>
            <person name="Li Q."/>
            <person name="Guo A."/>
            <person name="Zhou L."/>
            <person name="Li J."/>
            <person name="Wu Y."/>
            <person name="Ma Z."/>
            <person name="Armero A."/>
            <person name="Issali A.E."/>
            <person name="Liu N."/>
            <person name="Peng M."/>
            <person name="Yang Y."/>
        </authorList>
    </citation>
    <scope>NUCLEOTIDE SEQUENCE</scope>
    <source>
        <tissue evidence="15">Spear leaf of Hainan Tall coconut</tissue>
    </source>
</reference>
<name>A0A8K0ISQ8_COCNU</name>
<dbReference type="GO" id="GO:0005634">
    <property type="term" value="C:nucleus"/>
    <property type="evidence" value="ECO:0007669"/>
    <property type="project" value="UniProtKB-SubCell"/>
</dbReference>
<dbReference type="FunFam" id="1.10.20.10:FF:000024">
    <property type="entry name" value="Histone H3"/>
    <property type="match status" value="1"/>
</dbReference>
<keyword evidence="8" id="KW-0597">Phosphoprotein</keyword>
<dbReference type="OrthoDB" id="525027at2759"/>
<dbReference type="InterPro" id="IPR009072">
    <property type="entry name" value="Histone-fold"/>
</dbReference>
<dbReference type="SUPFAM" id="SSF47113">
    <property type="entry name" value="Histone-fold"/>
    <property type="match status" value="1"/>
</dbReference>
<evidence type="ECO:0000313" key="15">
    <source>
        <dbReference type="EMBL" id="KAG1366547.1"/>
    </source>
</evidence>
<feature type="domain" description="Core Histone H2A/H2B/H3" evidence="14">
    <location>
        <begin position="631"/>
        <end position="718"/>
    </location>
</feature>
<protein>
    <submittedName>
        <fullName evidence="15">Putative histone H3.3</fullName>
    </submittedName>
</protein>
<evidence type="ECO:0000256" key="6">
    <source>
        <dbReference type="ARBA" id="ARBA00022454"/>
    </source>
</evidence>
<dbReference type="GO" id="GO:0000786">
    <property type="term" value="C:nucleosome"/>
    <property type="evidence" value="ECO:0007669"/>
    <property type="project" value="UniProtKB-KW"/>
</dbReference>
<dbReference type="PRINTS" id="PR00622">
    <property type="entry name" value="HISTONEH3"/>
</dbReference>
<evidence type="ECO:0000256" key="1">
    <source>
        <dbReference type="ARBA" id="ARBA00002001"/>
    </source>
</evidence>
<sequence length="723" mass="81365">MATVASPSDDSTGSFRIFRSLVERADRKFARVRDLPPYGRGPQLLQYYRKVFKAYTRLWRFQQEHRRELVGAGLRRWEIGEIASRIGQLYYTQYLRTSEVRYLLEAYVFYEAILSRGYFEAEKRSSASSLLARPDLGLRYKELRFHARFFIVAMLLNRTDAVKHLAERFRALVEESKAAYPETNFKEWKLVLQEIDRFLKADTAFTKTRTLRFNVLFDSHSSSAPYILRFHANRILRLQDALLTSYHRNEVKFTELTLDTFRMLQCLEWEPGGSIYQTPAKEPTDNGDFCCQNGASGLIDINLASDITDPRLFQNPRKAIMYHPSVSHLIAVIATTCEELSSDNILLIYISASGKTDQNIALQNDTSGSSLNFSKQNLMSQTSRKEDSSLPQPPVGNKPDSSCCLGSYLCLGPRGSGGLNTLYPEDLLPFTRRPLFLIIDSDSSHAFKAGLSKLILHPLAIHGAEREEAAALLLSPERPSSVSVADLMPNGSQFTYFLTAPLHAFCQLVGLSSDVEADVYNNAESILSSALAEWEAIHGAEREEAAALLLSPERPSSVSVADLMPNGSQFTYFLTAPLHAFCQLVGLSSDVEADVYNNAESILSSALAEWEAARKSAPTTGGVKKPHRYRPGTVALREIRKYQKSTELLIRKLPFQRLVREIAQDFKTDLRFQSHAVLALQEAAEAYLVGLFEDTNLCAIHAKRVTIMPKDIQLARRIRGERA</sequence>
<comment type="subcellular location">
    <subcellularLocation>
        <location evidence="3">Chromosome</location>
    </subcellularLocation>
    <subcellularLocation>
        <location evidence="2">Nucleus</location>
    </subcellularLocation>
</comment>
<dbReference type="Pfam" id="PF00125">
    <property type="entry name" value="Histone"/>
    <property type="match status" value="1"/>
</dbReference>
<organism evidence="15 16">
    <name type="scientific">Cocos nucifera</name>
    <name type="common">Coconut palm</name>
    <dbReference type="NCBI Taxonomy" id="13894"/>
    <lineage>
        <taxon>Eukaryota</taxon>
        <taxon>Viridiplantae</taxon>
        <taxon>Streptophyta</taxon>
        <taxon>Embryophyta</taxon>
        <taxon>Tracheophyta</taxon>
        <taxon>Spermatophyta</taxon>
        <taxon>Magnoliopsida</taxon>
        <taxon>Liliopsida</taxon>
        <taxon>Arecaceae</taxon>
        <taxon>Arecoideae</taxon>
        <taxon>Cocoseae</taxon>
        <taxon>Attaleinae</taxon>
        <taxon>Cocos</taxon>
    </lineage>
</organism>
<dbReference type="AlphaFoldDB" id="A0A8K0ISQ8"/>
<evidence type="ECO:0000313" key="16">
    <source>
        <dbReference type="Proteomes" id="UP000797356"/>
    </source>
</evidence>
<evidence type="ECO:0000256" key="7">
    <source>
        <dbReference type="ARBA" id="ARBA00022481"/>
    </source>
</evidence>
<evidence type="ECO:0000256" key="11">
    <source>
        <dbReference type="ARBA" id="ARBA00023242"/>
    </source>
</evidence>
<reference evidence="15" key="2">
    <citation type="submission" date="2019-07" db="EMBL/GenBank/DDBJ databases">
        <authorList>
            <person name="Yang Y."/>
            <person name="Bocs S."/>
            <person name="Baudouin L."/>
        </authorList>
    </citation>
    <scope>NUCLEOTIDE SEQUENCE</scope>
    <source>
        <tissue evidence="15">Spear leaf of Hainan Tall coconut</tissue>
    </source>
</reference>
<dbReference type="PROSITE" id="PS00959">
    <property type="entry name" value="HISTONE_H3_2"/>
    <property type="match status" value="1"/>
</dbReference>
<dbReference type="SMART" id="SM00428">
    <property type="entry name" value="H3"/>
    <property type="match status" value="1"/>
</dbReference>
<dbReference type="InterPro" id="IPR022709">
    <property type="entry name" value="SCAI"/>
</dbReference>
<keyword evidence="9" id="KW-0007">Acetylation</keyword>
<keyword evidence="11" id="KW-0539">Nucleus</keyword>
<dbReference type="Gene3D" id="1.10.20.10">
    <property type="entry name" value="Histone, subunit A"/>
    <property type="match status" value="1"/>
</dbReference>
<keyword evidence="10" id="KW-0238">DNA-binding</keyword>
<accession>A0A8K0ISQ8</accession>
<evidence type="ECO:0000256" key="2">
    <source>
        <dbReference type="ARBA" id="ARBA00004123"/>
    </source>
</evidence>
<dbReference type="InterPro" id="IPR000164">
    <property type="entry name" value="Histone_H3/CENP-A"/>
</dbReference>
<dbReference type="GO" id="GO:0006351">
    <property type="term" value="P:DNA-templated transcription"/>
    <property type="evidence" value="ECO:0007669"/>
    <property type="project" value="InterPro"/>
</dbReference>
<dbReference type="GO" id="GO:0003677">
    <property type="term" value="F:DNA binding"/>
    <property type="evidence" value="ECO:0007669"/>
    <property type="project" value="UniProtKB-KW"/>
</dbReference>
<evidence type="ECO:0000256" key="10">
    <source>
        <dbReference type="ARBA" id="ARBA00023125"/>
    </source>
</evidence>
<dbReference type="InterPro" id="IPR007125">
    <property type="entry name" value="H2A/H2B/H3"/>
</dbReference>
<comment type="function">
    <text evidence="1">Core component of nucleosome. Nucleosomes wrap and compact DNA into chromatin, limiting DNA accessibility to the cellular machineries which require DNA as a template. Histones thereby play a central role in transcription regulation, DNA repair, DNA replication and chromosomal stability. DNA accessibility is regulated via a complex set of post-translational modifications of histones, also called histone code, and nucleosome remodeling.</text>
</comment>
<dbReference type="PANTHER" id="PTHR21243">
    <property type="entry name" value="PROTEIN SCAI"/>
    <property type="match status" value="1"/>
</dbReference>
<evidence type="ECO:0000256" key="5">
    <source>
        <dbReference type="ARBA" id="ARBA00011538"/>
    </source>
</evidence>
<keyword evidence="16" id="KW-1185">Reference proteome</keyword>
<evidence type="ECO:0000256" key="4">
    <source>
        <dbReference type="ARBA" id="ARBA00010343"/>
    </source>
</evidence>
<comment type="similarity">
    <text evidence="4">Belongs to the histone H3 family.</text>
</comment>
<dbReference type="Pfam" id="PF12070">
    <property type="entry name" value="SCAI"/>
    <property type="match status" value="2"/>
</dbReference>
<gene>
    <name evidence="15" type="ORF">COCNU_13G003370</name>
</gene>
<comment type="subunit">
    <text evidence="5">The nucleosome is a histone octamer containing two molecules each of H2A, H2B, H3 and H4 assembled in one H3-H4 heterotetramer and two H2A-H2B heterodimers. The octamer wraps approximately 147 bp of DNA.</text>
</comment>
<evidence type="ECO:0000256" key="8">
    <source>
        <dbReference type="ARBA" id="ARBA00022553"/>
    </source>
</evidence>
<evidence type="ECO:0000256" key="13">
    <source>
        <dbReference type="SAM" id="MobiDB-lite"/>
    </source>
</evidence>
<proteinExistence type="inferred from homology"/>